<dbReference type="Gene3D" id="1.10.630.10">
    <property type="entry name" value="Cytochrome P450"/>
    <property type="match status" value="1"/>
</dbReference>
<dbReference type="Proteomes" id="UP000749293">
    <property type="component" value="Unassembled WGS sequence"/>
</dbReference>
<dbReference type="SUPFAM" id="SSF48264">
    <property type="entry name" value="Cytochrome P450"/>
    <property type="match status" value="1"/>
</dbReference>
<dbReference type="InterPro" id="IPR002401">
    <property type="entry name" value="Cyt_P450_E_grp-I"/>
</dbReference>
<dbReference type="PRINTS" id="PR00385">
    <property type="entry name" value="P450"/>
</dbReference>
<evidence type="ECO:0000256" key="2">
    <source>
        <dbReference type="ARBA" id="ARBA00022723"/>
    </source>
</evidence>
<feature type="binding site" description="axial binding residue" evidence="5">
    <location>
        <position position="464"/>
    </location>
    <ligand>
        <name>heme</name>
        <dbReference type="ChEBI" id="CHEBI:30413"/>
    </ligand>
    <ligandPart>
        <name>Fe</name>
        <dbReference type="ChEBI" id="CHEBI:18248"/>
    </ligandPart>
</feature>
<dbReference type="PRINTS" id="PR00463">
    <property type="entry name" value="EP450I"/>
</dbReference>
<dbReference type="GO" id="GO:0004497">
    <property type="term" value="F:monooxygenase activity"/>
    <property type="evidence" value="ECO:0007669"/>
    <property type="project" value="InterPro"/>
</dbReference>
<dbReference type="InterPro" id="IPR050364">
    <property type="entry name" value="Cytochrome_P450_fung"/>
</dbReference>
<name>A0A9P4YPZ9_9HYPO</name>
<gene>
    <name evidence="7" type="ORF">GMORB2_4573</name>
</gene>
<dbReference type="Pfam" id="PF00067">
    <property type="entry name" value="p450"/>
    <property type="match status" value="1"/>
</dbReference>
<comment type="similarity">
    <text evidence="1">Belongs to the cytochrome P450 family.</text>
</comment>
<evidence type="ECO:0000256" key="1">
    <source>
        <dbReference type="ARBA" id="ARBA00010617"/>
    </source>
</evidence>
<dbReference type="GO" id="GO:0005506">
    <property type="term" value="F:iron ion binding"/>
    <property type="evidence" value="ECO:0007669"/>
    <property type="project" value="InterPro"/>
</dbReference>
<dbReference type="GO" id="GO:0020037">
    <property type="term" value="F:heme binding"/>
    <property type="evidence" value="ECO:0007669"/>
    <property type="project" value="InterPro"/>
</dbReference>
<evidence type="ECO:0000313" key="8">
    <source>
        <dbReference type="Proteomes" id="UP000749293"/>
    </source>
</evidence>
<organism evidence="7 8">
    <name type="scientific">Geosmithia morbida</name>
    <dbReference type="NCBI Taxonomy" id="1094350"/>
    <lineage>
        <taxon>Eukaryota</taxon>
        <taxon>Fungi</taxon>
        <taxon>Dikarya</taxon>
        <taxon>Ascomycota</taxon>
        <taxon>Pezizomycotina</taxon>
        <taxon>Sordariomycetes</taxon>
        <taxon>Hypocreomycetidae</taxon>
        <taxon>Hypocreales</taxon>
        <taxon>Bionectriaceae</taxon>
        <taxon>Geosmithia</taxon>
    </lineage>
</organism>
<evidence type="ECO:0000256" key="4">
    <source>
        <dbReference type="ARBA" id="ARBA00023004"/>
    </source>
</evidence>
<keyword evidence="6" id="KW-0812">Transmembrane</keyword>
<comment type="caution">
    <text evidence="7">The sequence shown here is derived from an EMBL/GenBank/DDBJ whole genome shotgun (WGS) entry which is preliminary data.</text>
</comment>
<keyword evidence="5" id="KW-0349">Heme</keyword>
<sequence length="541" mass="60510">MASQYNLEDLFWKALSASAHIFTLASVFLVLYLVCNEYLRYVGRIKNLPGPRGIPVVGNLLQQRREALGAAEVYRQWAQTYGPVFQIQLGNVTAVVVNSVEAARHLFVGQRTAVNSRPIFHVFHKQVSRAVTSIGTSPWDESCKQRRKVAATALNLVKIRGYAPIVNLESREFIREILDESRGGTVDVDFRLPVKRFSLNLVLTLNYGTRVSSQAKALSEDPLLAEIIHVESEISKLRDTANNYANYIPLLRYIGPLASLISRGSSPAYAADIGRRRLEYNSLLLNQLKERVARDEDQPCIQGAVLRDPESATLSREELISVSFSMMAGAESNQPTLAWAILLLAHRQDIQEKAYRAIQDADVAYLPSDQYASTHVPYVEALTKEVSRYYTVLKLALPKATYSEATWGNAVIPPNTPVFLNSWACNRDPITFSDPDSFKPERWLPGSPEEHAPQFAFGFGGRMCVAFLLAHNALYTAFLHMIARYHILPAEGQTAEAMDALEGLEPGVFVATPKHFHARFVPREGPEKLQAWLDHPDSKMD</sequence>
<dbReference type="OrthoDB" id="1055148at2759"/>
<dbReference type="GeneID" id="55970801"/>
<feature type="transmembrane region" description="Helical" evidence="6">
    <location>
        <begin position="12"/>
        <end position="34"/>
    </location>
</feature>
<evidence type="ECO:0000313" key="7">
    <source>
        <dbReference type="EMBL" id="KAF4119664.1"/>
    </source>
</evidence>
<dbReference type="InterPro" id="IPR001128">
    <property type="entry name" value="Cyt_P450"/>
</dbReference>
<keyword evidence="3" id="KW-0560">Oxidoreductase</keyword>
<dbReference type="GO" id="GO:0016705">
    <property type="term" value="F:oxidoreductase activity, acting on paired donors, with incorporation or reduction of molecular oxygen"/>
    <property type="evidence" value="ECO:0007669"/>
    <property type="project" value="InterPro"/>
</dbReference>
<protein>
    <submittedName>
        <fullName evidence="7">3-hydroxyphenylacetate 6-hydroxylase</fullName>
    </submittedName>
</protein>
<evidence type="ECO:0000256" key="3">
    <source>
        <dbReference type="ARBA" id="ARBA00023002"/>
    </source>
</evidence>
<dbReference type="PANTHER" id="PTHR46300">
    <property type="entry name" value="P450, PUTATIVE (EUROFUNG)-RELATED-RELATED"/>
    <property type="match status" value="1"/>
</dbReference>
<evidence type="ECO:0000256" key="5">
    <source>
        <dbReference type="PIRSR" id="PIRSR602401-1"/>
    </source>
</evidence>
<keyword evidence="6" id="KW-0472">Membrane</keyword>
<dbReference type="InterPro" id="IPR036396">
    <property type="entry name" value="Cyt_P450_sf"/>
</dbReference>
<accession>A0A9P4YPZ9</accession>
<dbReference type="RefSeq" id="XP_035318316.1">
    <property type="nucleotide sequence ID" value="XM_035466547.1"/>
</dbReference>
<dbReference type="AlphaFoldDB" id="A0A9P4YPZ9"/>
<proteinExistence type="inferred from homology"/>
<keyword evidence="8" id="KW-1185">Reference proteome</keyword>
<evidence type="ECO:0000256" key="6">
    <source>
        <dbReference type="SAM" id="Phobius"/>
    </source>
</evidence>
<dbReference type="PANTHER" id="PTHR46300:SF9">
    <property type="entry name" value="P450, PUTATIVE-RELATED"/>
    <property type="match status" value="1"/>
</dbReference>
<keyword evidence="6" id="KW-1133">Transmembrane helix</keyword>
<keyword evidence="2 5" id="KW-0479">Metal-binding</keyword>
<comment type="cofactor">
    <cofactor evidence="5">
        <name>heme</name>
        <dbReference type="ChEBI" id="CHEBI:30413"/>
    </cofactor>
</comment>
<reference evidence="7" key="1">
    <citation type="submission" date="2020-03" db="EMBL/GenBank/DDBJ databases">
        <title>Site-based positive gene gene selection in Geosmithia morbida across the United States reveals a broad range of putative effectors and factors for local host and environmental adapation.</title>
        <authorList>
            <person name="Onufrak A."/>
            <person name="Murdoch R.W."/>
            <person name="Gazis R."/>
            <person name="Huff M."/>
            <person name="Staton M."/>
            <person name="Klingeman W."/>
            <person name="Hadziabdic D."/>
        </authorList>
    </citation>
    <scope>NUCLEOTIDE SEQUENCE</scope>
    <source>
        <strain evidence="7">1262</strain>
    </source>
</reference>
<dbReference type="EMBL" id="JAANYQ010000022">
    <property type="protein sequence ID" value="KAF4119664.1"/>
    <property type="molecule type" value="Genomic_DNA"/>
</dbReference>
<keyword evidence="4 5" id="KW-0408">Iron</keyword>